<dbReference type="GO" id="GO:0006351">
    <property type="term" value="P:DNA-templated transcription"/>
    <property type="evidence" value="ECO:0007669"/>
    <property type="project" value="InterPro"/>
</dbReference>
<dbReference type="Pfam" id="PF04082">
    <property type="entry name" value="Fungal_trans"/>
    <property type="match status" value="1"/>
</dbReference>
<dbReference type="PANTHER" id="PTHR47840">
    <property type="entry name" value="ZN(II)2CYS6 TRANSCRIPTION FACTOR (EUROFUNG)-RELATED"/>
    <property type="match status" value="1"/>
</dbReference>
<keyword evidence="3" id="KW-0804">Transcription</keyword>
<protein>
    <recommendedName>
        <fullName evidence="6">Zn(2)-C6 fungal-type domain-containing protein</fullName>
    </recommendedName>
</protein>
<dbReference type="PANTHER" id="PTHR47840:SF1">
    <property type="entry name" value="ZN(II)2CYS6 TRANSCRIPTION FACTOR (EUROFUNG)"/>
    <property type="match status" value="1"/>
</dbReference>
<feature type="domain" description="Zn(2)-C6 fungal-type" evidence="6">
    <location>
        <begin position="22"/>
        <end position="54"/>
    </location>
</feature>
<dbReference type="STRING" id="1149755.A0A2J6QVG4"/>
<dbReference type="PROSITE" id="PS00463">
    <property type="entry name" value="ZN2_CY6_FUNGAL_1"/>
    <property type="match status" value="1"/>
</dbReference>
<keyword evidence="4" id="KW-0539">Nucleus</keyword>
<evidence type="ECO:0000313" key="8">
    <source>
        <dbReference type="Proteomes" id="UP000235786"/>
    </source>
</evidence>
<evidence type="ECO:0000256" key="5">
    <source>
        <dbReference type="SAM" id="MobiDB-lite"/>
    </source>
</evidence>
<evidence type="ECO:0000256" key="1">
    <source>
        <dbReference type="ARBA" id="ARBA00022723"/>
    </source>
</evidence>
<dbReference type="SMART" id="SM00906">
    <property type="entry name" value="Fungal_trans"/>
    <property type="match status" value="1"/>
</dbReference>
<gene>
    <name evidence="7" type="ORF">L207DRAFT_592708</name>
</gene>
<dbReference type="AlphaFoldDB" id="A0A2J6QVG4"/>
<dbReference type="Pfam" id="PF00172">
    <property type="entry name" value="Zn_clus"/>
    <property type="match status" value="1"/>
</dbReference>
<evidence type="ECO:0000259" key="6">
    <source>
        <dbReference type="PROSITE" id="PS50048"/>
    </source>
</evidence>
<dbReference type="OrthoDB" id="6509908at2759"/>
<dbReference type="SUPFAM" id="SSF57701">
    <property type="entry name" value="Zn2/Cys6 DNA-binding domain"/>
    <property type="match status" value="1"/>
</dbReference>
<dbReference type="GO" id="GO:0008270">
    <property type="term" value="F:zinc ion binding"/>
    <property type="evidence" value="ECO:0007669"/>
    <property type="project" value="InterPro"/>
</dbReference>
<feature type="compositionally biased region" description="Low complexity" evidence="5">
    <location>
        <begin position="94"/>
        <end position="127"/>
    </location>
</feature>
<dbReference type="GO" id="GO:0000981">
    <property type="term" value="F:DNA-binding transcription factor activity, RNA polymerase II-specific"/>
    <property type="evidence" value="ECO:0007669"/>
    <property type="project" value="InterPro"/>
</dbReference>
<keyword evidence="1" id="KW-0479">Metal-binding</keyword>
<sequence length="692" mass="77608">MYTPQSISSDRPSKRLRLGTKSCAECRRRKVRCIFEPNTTVCKECAAHEAECISQQSVHVSKQSPKEDGQDIQAKLQGLEQMVYRLCEAMSARPESSSGSSFEMSAAEALTRLQSSSSPGTSLASTPNTGTGWREVSEPRSSVSAEQIESFEDAPLLNLFQEAMLIQKHHVQSQRGNQELSSDYRTKIYIKAIKALVPNSADLELILQMTEPFWPIWEDALGLVLGWEPHSITSLASAKLFIHDSMKSESPMLVAKSALFLAFCVQQLPVSFKNRPTNLPASPKALVNSYMSGADSLISINESCSPTIHGLESLDILLKLYLNMGRPRQAWHFARRALNSAVLLGLHNLEDTTRSREKTVWAHIWQLERLLSALLGLPSATTASHPGVSTEPSEQNIGALVLFNISFIAGRIIERNQNHQTVNYAVTLAIDQEAQQFKNRIPSEWWNSLPTTSTPLSAIYGLGILKVEFYAGQKLLHLPYMLKSSVDNNYEYSRLRALDACREIIKAYQIVRQHPRLNLTICDLMDFQAFSAAVVLVIDQLNQSSHLETHQESSDWDLVHDVKRSLKMVSEAMECTVAGQGYDVLQHLSTFRTGAYAGPDHYDVTIPMFGRVKISRPKNQNVQPEFNDFYEAENQFQQQFFPMLEFSANAFAPFGMTGDVLSDMELGIDWTSPLNVDYNYDWSQNFDGSLFV</sequence>
<dbReference type="EMBL" id="KZ613968">
    <property type="protein sequence ID" value="PMD30251.1"/>
    <property type="molecule type" value="Genomic_DNA"/>
</dbReference>
<dbReference type="InterPro" id="IPR001138">
    <property type="entry name" value="Zn2Cys6_DnaBD"/>
</dbReference>
<dbReference type="InterPro" id="IPR036864">
    <property type="entry name" value="Zn2-C6_fun-type_DNA-bd_sf"/>
</dbReference>
<dbReference type="Proteomes" id="UP000235786">
    <property type="component" value="Unassembled WGS sequence"/>
</dbReference>
<evidence type="ECO:0000256" key="2">
    <source>
        <dbReference type="ARBA" id="ARBA00023015"/>
    </source>
</evidence>
<name>A0A2J6QVG4_HYAVF</name>
<reference evidence="7 8" key="1">
    <citation type="submission" date="2016-04" db="EMBL/GenBank/DDBJ databases">
        <title>A degradative enzymes factory behind the ericoid mycorrhizal symbiosis.</title>
        <authorList>
            <consortium name="DOE Joint Genome Institute"/>
            <person name="Martino E."/>
            <person name="Morin E."/>
            <person name="Grelet G."/>
            <person name="Kuo A."/>
            <person name="Kohler A."/>
            <person name="Daghino S."/>
            <person name="Barry K."/>
            <person name="Choi C."/>
            <person name="Cichocki N."/>
            <person name="Clum A."/>
            <person name="Copeland A."/>
            <person name="Hainaut M."/>
            <person name="Haridas S."/>
            <person name="Labutti K."/>
            <person name="Lindquist E."/>
            <person name="Lipzen A."/>
            <person name="Khouja H.-R."/>
            <person name="Murat C."/>
            <person name="Ohm R."/>
            <person name="Olson A."/>
            <person name="Spatafora J."/>
            <person name="Veneault-Fourrey C."/>
            <person name="Henrissat B."/>
            <person name="Grigoriev I."/>
            <person name="Martin F."/>
            <person name="Perotto S."/>
        </authorList>
    </citation>
    <scope>NUCLEOTIDE SEQUENCE [LARGE SCALE GENOMIC DNA]</scope>
    <source>
        <strain evidence="7 8">F</strain>
    </source>
</reference>
<proteinExistence type="predicted"/>
<feature type="region of interest" description="Disordered" evidence="5">
    <location>
        <begin position="94"/>
        <end position="139"/>
    </location>
</feature>
<evidence type="ECO:0000256" key="4">
    <source>
        <dbReference type="ARBA" id="ARBA00023242"/>
    </source>
</evidence>
<dbReference type="SMART" id="SM00066">
    <property type="entry name" value="GAL4"/>
    <property type="match status" value="1"/>
</dbReference>
<dbReference type="CDD" id="cd12148">
    <property type="entry name" value="fungal_TF_MHR"/>
    <property type="match status" value="1"/>
</dbReference>
<keyword evidence="2" id="KW-0805">Transcription regulation</keyword>
<dbReference type="CDD" id="cd00067">
    <property type="entry name" value="GAL4"/>
    <property type="match status" value="1"/>
</dbReference>
<dbReference type="PROSITE" id="PS50048">
    <property type="entry name" value="ZN2_CY6_FUNGAL_2"/>
    <property type="match status" value="1"/>
</dbReference>
<evidence type="ECO:0000256" key="3">
    <source>
        <dbReference type="ARBA" id="ARBA00023163"/>
    </source>
</evidence>
<accession>A0A2J6QVG4</accession>
<dbReference type="GO" id="GO:0003677">
    <property type="term" value="F:DNA binding"/>
    <property type="evidence" value="ECO:0007669"/>
    <property type="project" value="InterPro"/>
</dbReference>
<dbReference type="Gene3D" id="4.10.240.10">
    <property type="entry name" value="Zn(2)-C6 fungal-type DNA-binding domain"/>
    <property type="match status" value="1"/>
</dbReference>
<keyword evidence="8" id="KW-1185">Reference proteome</keyword>
<organism evidence="7 8">
    <name type="scientific">Hyaloscypha variabilis (strain UAMH 11265 / GT02V1 / F)</name>
    <name type="common">Meliniomyces variabilis</name>
    <dbReference type="NCBI Taxonomy" id="1149755"/>
    <lineage>
        <taxon>Eukaryota</taxon>
        <taxon>Fungi</taxon>
        <taxon>Dikarya</taxon>
        <taxon>Ascomycota</taxon>
        <taxon>Pezizomycotina</taxon>
        <taxon>Leotiomycetes</taxon>
        <taxon>Helotiales</taxon>
        <taxon>Hyaloscyphaceae</taxon>
        <taxon>Hyaloscypha</taxon>
        <taxon>Hyaloscypha variabilis</taxon>
    </lineage>
</organism>
<dbReference type="InterPro" id="IPR007219">
    <property type="entry name" value="XnlR_reg_dom"/>
</dbReference>
<evidence type="ECO:0000313" key="7">
    <source>
        <dbReference type="EMBL" id="PMD30251.1"/>
    </source>
</evidence>